<evidence type="ECO:0000313" key="8">
    <source>
        <dbReference type="Proteomes" id="UP000663861"/>
    </source>
</evidence>
<keyword evidence="5" id="KW-0539">Nucleus</keyword>
<dbReference type="Pfam" id="PF05705">
    <property type="entry name" value="DUF829"/>
    <property type="match status" value="2"/>
</dbReference>
<name>A0A8H3B072_9AGAM</name>
<organism evidence="7 8">
    <name type="scientific">Rhizoctonia solani</name>
    <dbReference type="NCBI Taxonomy" id="456999"/>
    <lineage>
        <taxon>Eukaryota</taxon>
        <taxon>Fungi</taxon>
        <taxon>Dikarya</taxon>
        <taxon>Basidiomycota</taxon>
        <taxon>Agaricomycotina</taxon>
        <taxon>Agaricomycetes</taxon>
        <taxon>Cantharellales</taxon>
        <taxon>Ceratobasidiaceae</taxon>
        <taxon>Rhizoctonia</taxon>
    </lineage>
</organism>
<keyword evidence="2" id="KW-0812">Transmembrane</keyword>
<protein>
    <submittedName>
        <fullName evidence="7">Uncharacterized protein</fullName>
    </submittedName>
</protein>
<accession>A0A8H3B072</accession>
<feature type="non-terminal residue" evidence="7">
    <location>
        <position position="1"/>
    </location>
</feature>
<reference evidence="7" key="1">
    <citation type="submission" date="2021-01" db="EMBL/GenBank/DDBJ databases">
        <authorList>
            <person name="Kaushik A."/>
        </authorList>
    </citation>
    <scope>NUCLEOTIDE SEQUENCE</scope>
    <source>
        <strain evidence="7">AG4-RS23</strain>
    </source>
</reference>
<gene>
    <name evidence="7" type="ORF">RDB_LOCUS46040</name>
</gene>
<dbReference type="PANTHER" id="PTHR12265">
    <property type="entry name" value="TRANSMEMBRANE PROTEIN 53"/>
    <property type="match status" value="1"/>
</dbReference>
<proteinExistence type="predicted"/>
<dbReference type="Proteomes" id="UP000663861">
    <property type="component" value="Unassembled WGS sequence"/>
</dbReference>
<evidence type="ECO:0000313" key="7">
    <source>
        <dbReference type="EMBL" id="CAE6444798.1"/>
    </source>
</evidence>
<evidence type="ECO:0000256" key="1">
    <source>
        <dbReference type="ARBA" id="ARBA00004126"/>
    </source>
</evidence>
<comment type="subcellular location">
    <subcellularLocation>
        <location evidence="6">Endomembrane system</location>
        <topology evidence="6">Single-pass membrane protein</topology>
    </subcellularLocation>
    <subcellularLocation>
        <location evidence="1">Nucleus membrane</location>
    </subcellularLocation>
</comment>
<evidence type="ECO:0000256" key="5">
    <source>
        <dbReference type="ARBA" id="ARBA00023242"/>
    </source>
</evidence>
<evidence type="ECO:0000256" key="2">
    <source>
        <dbReference type="ARBA" id="ARBA00022692"/>
    </source>
</evidence>
<dbReference type="EMBL" id="CAJMWY010000713">
    <property type="protein sequence ID" value="CAE6444798.1"/>
    <property type="molecule type" value="Genomic_DNA"/>
</dbReference>
<dbReference type="PANTHER" id="PTHR12265:SF30">
    <property type="entry name" value="TRANSMEMBRANE PROTEIN 53"/>
    <property type="match status" value="1"/>
</dbReference>
<dbReference type="InterPro" id="IPR008547">
    <property type="entry name" value="DUF829_TMEM53"/>
</dbReference>
<dbReference type="GO" id="GO:0031965">
    <property type="term" value="C:nuclear membrane"/>
    <property type="evidence" value="ECO:0007669"/>
    <property type="project" value="UniProtKB-SubCell"/>
</dbReference>
<evidence type="ECO:0000256" key="3">
    <source>
        <dbReference type="ARBA" id="ARBA00022989"/>
    </source>
</evidence>
<evidence type="ECO:0000256" key="4">
    <source>
        <dbReference type="ARBA" id="ARBA00023136"/>
    </source>
</evidence>
<keyword evidence="4" id="KW-0472">Membrane</keyword>
<sequence>DYEGPEGDAAAGRKYFLRTFLKLSKLSSKTPQDSVPSDIGTLPSQKREIYTHFTNATSDTALSRVLMTAVEAYWMRTSVVQRCSAISRHGYRGYNTIKNIATSRTIGDCPGSYVSGRLPTIHHLISRTMSTTPGSTLSKPTAQRVFNRVDGSDVYVSHPIDVPKEEGIDQGETKTPPIILIFGWMDAQLPHLYKYTEQYNKIYPGATQILVRTHQNYFWKGEAAKRASVFPVIKLLRDAGINEHTEAKNSGLLVHTFSNGGALGQTSLARTIEDAGINEHTEAKNSGLLVHTFSNGGALGQTSLARTIAESLPLKATTPALPAQAFIYDSLPGILNLRVTALAFTAPIRSPALRSLAKLVVGAIYIVGTVWRHTIGLVLGQKEDTFTQLHRELNEPRLLPQHVPRTYIYSDIDELIPSESVEGHAKKARELIGGAIGYELVKLAKFEGSSHVAHARKDGKRYWDEVVRTWEASFK</sequence>
<dbReference type="AlphaFoldDB" id="A0A8H3B072"/>
<evidence type="ECO:0000256" key="6">
    <source>
        <dbReference type="ARBA" id="ARBA00037847"/>
    </source>
</evidence>
<comment type="caution">
    <text evidence="7">The sequence shown here is derived from an EMBL/GenBank/DDBJ whole genome shotgun (WGS) entry which is preliminary data.</text>
</comment>
<keyword evidence="3" id="KW-1133">Transmembrane helix</keyword>